<comment type="caution">
    <text evidence="1">The sequence shown here is derived from an EMBL/GenBank/DDBJ whole genome shotgun (WGS) entry which is preliminary data.</text>
</comment>
<name>A0A6C8GQB7_SALET</name>
<sequence length="39" mass="4212">MLQLLLAVFIGGGTGSVARWMLSMRFNPLHQAIPIGTLT</sequence>
<proteinExistence type="predicted"/>
<dbReference type="AlphaFoldDB" id="A0A6C8GQB7"/>
<reference evidence="1 2" key="1">
    <citation type="journal article" date="2011" name="BMC Genomics">
        <title>Genome sequencing reveals diversification of virulence factor content and possible host adaptation in distinct subpopulations of Salmonella enterica.</title>
        <authorList>
            <person name="den Bakker H.C."/>
            <person name="Moreno Switt A.I."/>
            <person name="Govoni G."/>
            <person name="Cummings C.A."/>
            <person name="Ranieri M.L."/>
            <person name="Degoricija L."/>
            <person name="Hoelzer K."/>
            <person name="Rodriguez-Rivera L.D."/>
            <person name="Brown S."/>
            <person name="Bolchacova E."/>
            <person name="Furtado M.R."/>
            <person name="Wiedmann M."/>
        </authorList>
    </citation>
    <scope>NUCLEOTIDE SEQUENCE [LARGE SCALE GENOMIC DNA]</scope>
    <source>
        <strain evidence="1 2">A4-669</strain>
    </source>
</reference>
<dbReference type="EMBL" id="AFCI01000407">
    <property type="protein sequence ID" value="EHC39705.1"/>
    <property type="molecule type" value="Genomic_DNA"/>
</dbReference>
<dbReference type="Proteomes" id="UP000004906">
    <property type="component" value="Unassembled WGS sequence"/>
</dbReference>
<evidence type="ECO:0000313" key="1">
    <source>
        <dbReference type="EMBL" id="EHC39705.1"/>
    </source>
</evidence>
<protein>
    <submittedName>
        <fullName evidence="1">Protein crcB</fullName>
    </submittedName>
</protein>
<organism evidence="1 2">
    <name type="scientific">Salmonella enterica subsp. enterica serovar Adelaide str. A4-669</name>
    <dbReference type="NCBI Taxonomy" id="913063"/>
    <lineage>
        <taxon>Bacteria</taxon>
        <taxon>Pseudomonadati</taxon>
        <taxon>Pseudomonadota</taxon>
        <taxon>Gammaproteobacteria</taxon>
        <taxon>Enterobacterales</taxon>
        <taxon>Enterobacteriaceae</taxon>
        <taxon>Salmonella</taxon>
    </lineage>
</organism>
<evidence type="ECO:0000313" key="2">
    <source>
        <dbReference type="Proteomes" id="UP000004906"/>
    </source>
</evidence>
<accession>A0A6C8GQB7</accession>
<gene>
    <name evidence="1" type="ORF">LTSEADE_1142</name>
</gene>